<protein>
    <submittedName>
        <fullName evidence="2">Uncharacterized protein</fullName>
    </submittedName>
</protein>
<reference evidence="2" key="1">
    <citation type="submission" date="2018-02" db="EMBL/GenBank/DDBJ databases">
        <title>Rhizophora mucronata_Transcriptome.</title>
        <authorList>
            <person name="Meera S.P."/>
            <person name="Sreeshan A."/>
            <person name="Augustine A."/>
        </authorList>
    </citation>
    <scope>NUCLEOTIDE SEQUENCE</scope>
    <source>
        <tissue evidence="2">Leaf</tissue>
    </source>
</reference>
<feature type="chain" id="PRO_5015122113" evidence="1">
    <location>
        <begin position="19"/>
        <end position="42"/>
    </location>
</feature>
<name>A0A2P2IXS4_RHIMU</name>
<proteinExistence type="predicted"/>
<sequence length="42" mass="5098">MFCIHLFFNAYQLRICLLTIETCALFPMDWYEEMKYPSIKCA</sequence>
<keyword evidence="1" id="KW-0732">Signal</keyword>
<dbReference type="EMBL" id="GGEC01005536">
    <property type="protein sequence ID" value="MBW86019.1"/>
    <property type="molecule type" value="Transcribed_RNA"/>
</dbReference>
<evidence type="ECO:0000256" key="1">
    <source>
        <dbReference type="SAM" id="SignalP"/>
    </source>
</evidence>
<feature type="signal peptide" evidence="1">
    <location>
        <begin position="1"/>
        <end position="18"/>
    </location>
</feature>
<accession>A0A2P2IXS4</accession>
<organism evidence="2">
    <name type="scientific">Rhizophora mucronata</name>
    <name type="common">Asiatic mangrove</name>
    <dbReference type="NCBI Taxonomy" id="61149"/>
    <lineage>
        <taxon>Eukaryota</taxon>
        <taxon>Viridiplantae</taxon>
        <taxon>Streptophyta</taxon>
        <taxon>Embryophyta</taxon>
        <taxon>Tracheophyta</taxon>
        <taxon>Spermatophyta</taxon>
        <taxon>Magnoliopsida</taxon>
        <taxon>eudicotyledons</taxon>
        <taxon>Gunneridae</taxon>
        <taxon>Pentapetalae</taxon>
        <taxon>rosids</taxon>
        <taxon>fabids</taxon>
        <taxon>Malpighiales</taxon>
        <taxon>Rhizophoraceae</taxon>
        <taxon>Rhizophora</taxon>
    </lineage>
</organism>
<evidence type="ECO:0000313" key="2">
    <source>
        <dbReference type="EMBL" id="MBW86019.1"/>
    </source>
</evidence>
<dbReference type="AlphaFoldDB" id="A0A2P2IXS4"/>